<evidence type="ECO:0000313" key="2">
    <source>
        <dbReference type="EMBL" id="GGB79017.1"/>
    </source>
</evidence>
<evidence type="ECO:0008006" key="4">
    <source>
        <dbReference type="Google" id="ProtNLM"/>
    </source>
</evidence>
<protein>
    <recommendedName>
        <fullName evidence="4">Flagellar M-ring protein FliF</fullName>
    </recommendedName>
</protein>
<feature type="compositionally biased region" description="Polar residues" evidence="1">
    <location>
        <begin position="215"/>
        <end position="224"/>
    </location>
</feature>
<organism evidence="2 3">
    <name type="scientific">Henriciella pelagia</name>
    <dbReference type="NCBI Taxonomy" id="1977912"/>
    <lineage>
        <taxon>Bacteria</taxon>
        <taxon>Pseudomonadati</taxon>
        <taxon>Pseudomonadota</taxon>
        <taxon>Alphaproteobacteria</taxon>
        <taxon>Hyphomonadales</taxon>
        <taxon>Hyphomonadaceae</taxon>
        <taxon>Henriciella</taxon>
    </lineage>
</organism>
<feature type="region of interest" description="Disordered" evidence="1">
    <location>
        <begin position="162"/>
        <end position="224"/>
    </location>
</feature>
<comment type="caution">
    <text evidence="2">The sequence shown here is derived from an EMBL/GenBank/DDBJ whole genome shotgun (WGS) entry which is preliminary data.</text>
</comment>
<accession>A0ABQ1JVF6</accession>
<name>A0ABQ1JVF6_9PROT</name>
<sequence>MSALKSNMPGGTRLATLIALAITACLLAWRANDFLTDHRLDRGEMTPAQAELTNLLEPVLGRGDVRVAIHQSADDSRSFLILVNRPGQSFAIAPQKAAQVEMILEAAAGYDASTDRLQIQPIVFASGLAGGFSTEQLIELAALLAIAGLLGMLLISGRNQTEETGAPRIEAPANDTPRLRAVPLPDHAPAQDAAAEARRIARENPKETARILRSWMTSSEDGTR</sequence>
<gene>
    <name evidence="2" type="ORF">GCM10011503_29830</name>
</gene>
<reference evidence="3" key="1">
    <citation type="journal article" date="2019" name="Int. J. Syst. Evol. Microbiol.">
        <title>The Global Catalogue of Microorganisms (GCM) 10K type strain sequencing project: providing services to taxonomists for standard genome sequencing and annotation.</title>
        <authorList>
            <consortium name="The Broad Institute Genomics Platform"/>
            <consortium name="The Broad Institute Genome Sequencing Center for Infectious Disease"/>
            <person name="Wu L."/>
            <person name="Ma J."/>
        </authorList>
    </citation>
    <scope>NUCLEOTIDE SEQUENCE [LARGE SCALE GENOMIC DNA]</scope>
    <source>
        <strain evidence="3">CGMCC 1.15928</strain>
    </source>
</reference>
<feature type="compositionally biased region" description="Basic and acidic residues" evidence="1">
    <location>
        <begin position="195"/>
        <end position="210"/>
    </location>
</feature>
<dbReference type="RefSeq" id="WP_084393325.1">
    <property type="nucleotide sequence ID" value="NZ_BMKF01000002.1"/>
</dbReference>
<evidence type="ECO:0000313" key="3">
    <source>
        <dbReference type="Proteomes" id="UP000628854"/>
    </source>
</evidence>
<dbReference type="Proteomes" id="UP000628854">
    <property type="component" value="Unassembled WGS sequence"/>
</dbReference>
<evidence type="ECO:0000256" key="1">
    <source>
        <dbReference type="SAM" id="MobiDB-lite"/>
    </source>
</evidence>
<dbReference type="PROSITE" id="PS51257">
    <property type="entry name" value="PROKAR_LIPOPROTEIN"/>
    <property type="match status" value="1"/>
</dbReference>
<dbReference type="EMBL" id="BMKF01000002">
    <property type="protein sequence ID" value="GGB79017.1"/>
    <property type="molecule type" value="Genomic_DNA"/>
</dbReference>
<proteinExistence type="predicted"/>
<keyword evidence="3" id="KW-1185">Reference proteome</keyword>